<dbReference type="AlphaFoldDB" id="A0A437MIK7"/>
<evidence type="ECO:0000256" key="10">
    <source>
        <dbReference type="ARBA" id="ARBA00022989"/>
    </source>
</evidence>
<sequence length="254" mass="27284">MKRFLKALAVTAALLVPAVAPQAAGDAEHPRSGHFSFDSAFGAFDRAALQRGYAVYAGVCANCHSLRLLSYRNLLDIGLTEEQVRAVAGSVEVTDGPNDEGQMFQRPGRLSDRFHRPFANDNAARAANNGALPPDLSVITKARHGGANYIYSLLTGYHEPPAGVTLGQGMNYNPYFPGGQIAMAAPLNDGAVEYADGTATSVDQMARDVATFLAWASEPETETRKRMGIKILIFLAVAGFIAYGVKRKIWADLH</sequence>
<dbReference type="FunFam" id="1.10.760.10:FF:000011">
    <property type="entry name" value="Cytochrome c1, putative"/>
    <property type="match status" value="1"/>
</dbReference>
<protein>
    <recommendedName>
        <fullName evidence="3">Cytochrome c1</fullName>
    </recommendedName>
</protein>
<evidence type="ECO:0000256" key="7">
    <source>
        <dbReference type="ARBA" id="ARBA00022692"/>
    </source>
</evidence>
<evidence type="ECO:0000256" key="9">
    <source>
        <dbReference type="ARBA" id="ARBA00022982"/>
    </source>
</evidence>
<comment type="caution">
    <text evidence="17">The sequence shown here is derived from an EMBL/GenBank/DDBJ whole genome shotgun (WGS) entry which is preliminary data.</text>
</comment>
<evidence type="ECO:0000313" key="18">
    <source>
        <dbReference type="Proteomes" id="UP000282957"/>
    </source>
</evidence>
<evidence type="ECO:0000256" key="4">
    <source>
        <dbReference type="ARBA" id="ARBA00022448"/>
    </source>
</evidence>
<organism evidence="17 18">
    <name type="scientific">Rhodovarius crocodyli</name>
    <dbReference type="NCBI Taxonomy" id="1979269"/>
    <lineage>
        <taxon>Bacteria</taxon>
        <taxon>Pseudomonadati</taxon>
        <taxon>Pseudomonadota</taxon>
        <taxon>Alphaproteobacteria</taxon>
        <taxon>Acetobacterales</taxon>
        <taxon>Roseomonadaceae</taxon>
        <taxon>Rhodovarius</taxon>
    </lineage>
</organism>
<reference evidence="17 18" key="1">
    <citation type="submission" date="2019-01" db="EMBL/GenBank/DDBJ databases">
        <authorList>
            <person name="Chen W.-M."/>
        </authorList>
    </citation>
    <scope>NUCLEOTIDE SEQUENCE [LARGE SCALE GENOMIC DNA]</scope>
    <source>
        <strain evidence="17 18">CCP-6</strain>
    </source>
</reference>
<dbReference type="SUPFAM" id="SSF46626">
    <property type="entry name" value="Cytochrome c"/>
    <property type="match status" value="1"/>
</dbReference>
<evidence type="ECO:0000256" key="1">
    <source>
        <dbReference type="ARBA" id="ARBA00004370"/>
    </source>
</evidence>
<evidence type="ECO:0000256" key="13">
    <source>
        <dbReference type="PIRSR" id="PIRSR602326-1"/>
    </source>
</evidence>
<keyword evidence="8 13" id="KW-0479">Metal-binding</keyword>
<keyword evidence="9" id="KW-0249">Electron transport</keyword>
<keyword evidence="4" id="KW-0813">Transport</keyword>
<dbReference type="EMBL" id="SACL01000002">
    <property type="protein sequence ID" value="RVT97472.1"/>
    <property type="molecule type" value="Genomic_DNA"/>
</dbReference>
<feature type="transmembrane region" description="Helical" evidence="14">
    <location>
        <begin position="227"/>
        <end position="245"/>
    </location>
</feature>
<feature type="chain" id="PRO_5019557444" description="Cytochrome c1" evidence="15">
    <location>
        <begin position="24"/>
        <end position="254"/>
    </location>
</feature>
<dbReference type="GO" id="GO:0009055">
    <property type="term" value="F:electron transfer activity"/>
    <property type="evidence" value="ECO:0007669"/>
    <property type="project" value="InterPro"/>
</dbReference>
<evidence type="ECO:0000256" key="12">
    <source>
        <dbReference type="ARBA" id="ARBA00023136"/>
    </source>
</evidence>
<evidence type="ECO:0000256" key="8">
    <source>
        <dbReference type="ARBA" id="ARBA00022723"/>
    </source>
</evidence>
<keyword evidence="18" id="KW-1185">Reference proteome</keyword>
<dbReference type="PANTHER" id="PTHR10266:SF3">
    <property type="entry name" value="CYTOCHROME C1, HEME PROTEIN, MITOCHONDRIAL"/>
    <property type="match status" value="1"/>
</dbReference>
<keyword evidence="7 14" id="KW-0812">Transmembrane</keyword>
<evidence type="ECO:0000256" key="6">
    <source>
        <dbReference type="ARBA" id="ARBA00022660"/>
    </source>
</evidence>
<dbReference type="RefSeq" id="WP_127786700.1">
    <property type="nucleotide sequence ID" value="NZ_SACL01000002.1"/>
</dbReference>
<evidence type="ECO:0000256" key="2">
    <source>
        <dbReference type="ARBA" id="ARBA00006488"/>
    </source>
</evidence>
<keyword evidence="12 14" id="KW-0472">Membrane</keyword>
<keyword evidence="10 14" id="KW-1133">Transmembrane helix</keyword>
<dbReference type="InterPro" id="IPR009056">
    <property type="entry name" value="Cyt_c-like_dom"/>
</dbReference>
<feature type="binding site" description="covalent" evidence="13">
    <location>
        <position position="63"/>
    </location>
    <ligand>
        <name>heme c</name>
        <dbReference type="ChEBI" id="CHEBI:61717"/>
    </ligand>
</feature>
<evidence type="ECO:0000256" key="3">
    <source>
        <dbReference type="ARBA" id="ARBA00016165"/>
    </source>
</evidence>
<evidence type="ECO:0000256" key="14">
    <source>
        <dbReference type="SAM" id="Phobius"/>
    </source>
</evidence>
<dbReference type="PANTHER" id="PTHR10266">
    <property type="entry name" value="CYTOCHROME C1"/>
    <property type="match status" value="1"/>
</dbReference>
<dbReference type="GO" id="GO:0016020">
    <property type="term" value="C:membrane"/>
    <property type="evidence" value="ECO:0007669"/>
    <property type="project" value="UniProtKB-SubCell"/>
</dbReference>
<evidence type="ECO:0000256" key="11">
    <source>
        <dbReference type="ARBA" id="ARBA00023004"/>
    </source>
</evidence>
<dbReference type="OrthoDB" id="9808471at2"/>
<dbReference type="GO" id="GO:0020037">
    <property type="term" value="F:heme binding"/>
    <property type="evidence" value="ECO:0007669"/>
    <property type="project" value="InterPro"/>
</dbReference>
<keyword evidence="6" id="KW-0679">Respiratory chain</keyword>
<evidence type="ECO:0000256" key="15">
    <source>
        <dbReference type="SAM" id="SignalP"/>
    </source>
</evidence>
<dbReference type="Pfam" id="PF02167">
    <property type="entry name" value="Cytochrom_C1"/>
    <property type="match status" value="1"/>
</dbReference>
<dbReference type="InterPro" id="IPR021157">
    <property type="entry name" value="Cyt_c1_TM_anchor_C"/>
</dbReference>
<dbReference type="InterPro" id="IPR002326">
    <property type="entry name" value="Cyt_c1"/>
</dbReference>
<dbReference type="Proteomes" id="UP000282957">
    <property type="component" value="Unassembled WGS sequence"/>
</dbReference>
<comment type="similarity">
    <text evidence="2">Belongs to the cytochrome c family.</text>
</comment>
<evidence type="ECO:0000313" key="17">
    <source>
        <dbReference type="EMBL" id="RVT97472.1"/>
    </source>
</evidence>
<comment type="cofactor">
    <cofactor evidence="13">
        <name>heme c</name>
        <dbReference type="ChEBI" id="CHEBI:61717"/>
    </cofactor>
    <text evidence="13">Binds 1 heme c group covalently per subunit.</text>
</comment>
<dbReference type="PRINTS" id="PR00603">
    <property type="entry name" value="CYTOCHROMEC1"/>
</dbReference>
<dbReference type="SUPFAM" id="SSF81496">
    <property type="entry name" value="Cytochrome c1 subunit of cytochrome bc1 complex (Ubiquinol-cytochrome c reductase), transmembrane anchor"/>
    <property type="match status" value="1"/>
</dbReference>
<comment type="subcellular location">
    <subcellularLocation>
        <location evidence="1">Membrane</location>
    </subcellularLocation>
</comment>
<feature type="domain" description="Cytochrome c" evidence="16">
    <location>
        <begin position="47"/>
        <end position="199"/>
    </location>
</feature>
<dbReference type="Gene3D" id="1.10.760.10">
    <property type="entry name" value="Cytochrome c-like domain"/>
    <property type="match status" value="1"/>
</dbReference>
<gene>
    <name evidence="17" type="ORF">EOD42_06490</name>
</gene>
<proteinExistence type="inferred from homology"/>
<keyword evidence="11 13" id="KW-0408">Iron</keyword>
<dbReference type="InterPro" id="IPR036909">
    <property type="entry name" value="Cyt_c-like_dom_sf"/>
</dbReference>
<keyword evidence="15" id="KW-0732">Signal</keyword>
<evidence type="ECO:0000259" key="16">
    <source>
        <dbReference type="PROSITE" id="PS51007"/>
    </source>
</evidence>
<dbReference type="GO" id="GO:0046872">
    <property type="term" value="F:metal ion binding"/>
    <property type="evidence" value="ECO:0007669"/>
    <property type="project" value="UniProtKB-KW"/>
</dbReference>
<name>A0A437MIK7_9PROT</name>
<feature type="binding site" description="covalent" evidence="13">
    <location>
        <position position="183"/>
    </location>
    <ligand>
        <name>heme c</name>
        <dbReference type="ChEBI" id="CHEBI:61717"/>
    </ligand>
</feature>
<feature type="signal peptide" evidence="15">
    <location>
        <begin position="1"/>
        <end position="23"/>
    </location>
</feature>
<evidence type="ECO:0000256" key="5">
    <source>
        <dbReference type="ARBA" id="ARBA00022617"/>
    </source>
</evidence>
<dbReference type="Gene3D" id="1.20.5.100">
    <property type="entry name" value="Cytochrome c1, transmembrane anchor, C-terminal"/>
    <property type="match status" value="1"/>
</dbReference>
<keyword evidence="5 13" id="KW-0349">Heme</keyword>
<accession>A0A437MIK7</accession>
<dbReference type="PROSITE" id="PS51007">
    <property type="entry name" value="CYTC"/>
    <property type="match status" value="1"/>
</dbReference>
<feature type="binding site" description="covalent" evidence="13">
    <location>
        <position position="60"/>
    </location>
    <ligand>
        <name>heme c</name>
        <dbReference type="ChEBI" id="CHEBI:61717"/>
    </ligand>
</feature>
<feature type="binding site" description="covalent" evidence="13">
    <location>
        <position position="64"/>
    </location>
    <ligand>
        <name>heme c</name>
        <dbReference type="ChEBI" id="CHEBI:61717"/>
    </ligand>
</feature>